<evidence type="ECO:0000256" key="1">
    <source>
        <dbReference type="SAM" id="MobiDB-lite"/>
    </source>
</evidence>
<evidence type="ECO:0000313" key="2">
    <source>
        <dbReference type="EnsemblPlants" id="TuG1812G0600002389.01.T01"/>
    </source>
</evidence>
<evidence type="ECO:0000313" key="3">
    <source>
        <dbReference type="Proteomes" id="UP000015106"/>
    </source>
</evidence>
<sequence length="122" mass="13760">MAMEEGWEEEQRAVQNQIRQAAMRERGESGEEGGGLPRDKREGRTTTRQLGKSQKNQKIGSTTRTITKDDLLSMSQEDIILNVHSANGTTQLRVEESGNKTQNTKQPISTFYSKTNEMEKNS</sequence>
<feature type="region of interest" description="Disordered" evidence="1">
    <location>
        <begin position="1"/>
        <end position="70"/>
    </location>
</feature>
<feature type="region of interest" description="Disordered" evidence="1">
    <location>
        <begin position="88"/>
        <end position="122"/>
    </location>
</feature>
<feature type="compositionally biased region" description="Polar residues" evidence="1">
    <location>
        <begin position="99"/>
        <end position="115"/>
    </location>
</feature>
<reference evidence="2" key="3">
    <citation type="submission" date="2022-06" db="UniProtKB">
        <authorList>
            <consortium name="EnsemblPlants"/>
        </authorList>
    </citation>
    <scope>IDENTIFICATION</scope>
</reference>
<name>A0A8R7US55_TRIUA</name>
<dbReference type="Gramene" id="TuG1812G0600002389.01.T01">
    <property type="protein sequence ID" value="TuG1812G0600002389.01.T01"/>
    <property type="gene ID" value="TuG1812G0600002389.01"/>
</dbReference>
<dbReference type="EnsemblPlants" id="TuG1812G0600002389.01.T01">
    <property type="protein sequence ID" value="TuG1812G0600002389.01.T01"/>
    <property type="gene ID" value="TuG1812G0600002389.01"/>
</dbReference>
<protein>
    <submittedName>
        <fullName evidence="2">Uncharacterized protein</fullName>
    </submittedName>
</protein>
<organism evidence="2 3">
    <name type="scientific">Triticum urartu</name>
    <name type="common">Red wild einkorn</name>
    <name type="synonym">Crithodium urartu</name>
    <dbReference type="NCBI Taxonomy" id="4572"/>
    <lineage>
        <taxon>Eukaryota</taxon>
        <taxon>Viridiplantae</taxon>
        <taxon>Streptophyta</taxon>
        <taxon>Embryophyta</taxon>
        <taxon>Tracheophyta</taxon>
        <taxon>Spermatophyta</taxon>
        <taxon>Magnoliopsida</taxon>
        <taxon>Liliopsida</taxon>
        <taxon>Poales</taxon>
        <taxon>Poaceae</taxon>
        <taxon>BOP clade</taxon>
        <taxon>Pooideae</taxon>
        <taxon>Triticodae</taxon>
        <taxon>Triticeae</taxon>
        <taxon>Triticinae</taxon>
        <taxon>Triticum</taxon>
    </lineage>
</organism>
<dbReference type="Proteomes" id="UP000015106">
    <property type="component" value="Chromosome 6"/>
</dbReference>
<proteinExistence type="predicted"/>
<feature type="compositionally biased region" description="Polar residues" evidence="1">
    <location>
        <begin position="46"/>
        <end position="65"/>
    </location>
</feature>
<reference evidence="3" key="1">
    <citation type="journal article" date="2013" name="Nature">
        <title>Draft genome of the wheat A-genome progenitor Triticum urartu.</title>
        <authorList>
            <person name="Ling H.Q."/>
            <person name="Zhao S."/>
            <person name="Liu D."/>
            <person name="Wang J."/>
            <person name="Sun H."/>
            <person name="Zhang C."/>
            <person name="Fan H."/>
            <person name="Li D."/>
            <person name="Dong L."/>
            <person name="Tao Y."/>
            <person name="Gao C."/>
            <person name="Wu H."/>
            <person name="Li Y."/>
            <person name="Cui Y."/>
            <person name="Guo X."/>
            <person name="Zheng S."/>
            <person name="Wang B."/>
            <person name="Yu K."/>
            <person name="Liang Q."/>
            <person name="Yang W."/>
            <person name="Lou X."/>
            <person name="Chen J."/>
            <person name="Feng M."/>
            <person name="Jian J."/>
            <person name="Zhang X."/>
            <person name="Luo G."/>
            <person name="Jiang Y."/>
            <person name="Liu J."/>
            <person name="Wang Z."/>
            <person name="Sha Y."/>
            <person name="Zhang B."/>
            <person name="Wu H."/>
            <person name="Tang D."/>
            <person name="Shen Q."/>
            <person name="Xue P."/>
            <person name="Zou S."/>
            <person name="Wang X."/>
            <person name="Liu X."/>
            <person name="Wang F."/>
            <person name="Yang Y."/>
            <person name="An X."/>
            <person name="Dong Z."/>
            <person name="Zhang K."/>
            <person name="Zhang X."/>
            <person name="Luo M.C."/>
            <person name="Dvorak J."/>
            <person name="Tong Y."/>
            <person name="Wang J."/>
            <person name="Yang H."/>
            <person name="Li Z."/>
            <person name="Wang D."/>
            <person name="Zhang A."/>
            <person name="Wang J."/>
        </authorList>
    </citation>
    <scope>NUCLEOTIDE SEQUENCE</scope>
    <source>
        <strain evidence="3">cv. G1812</strain>
    </source>
</reference>
<dbReference type="AlphaFoldDB" id="A0A8R7US55"/>
<keyword evidence="3" id="KW-1185">Reference proteome</keyword>
<accession>A0A8R7US55</accession>
<reference evidence="2" key="2">
    <citation type="submission" date="2018-03" db="EMBL/GenBank/DDBJ databases">
        <title>The Triticum urartu genome reveals the dynamic nature of wheat genome evolution.</title>
        <authorList>
            <person name="Ling H."/>
            <person name="Ma B."/>
            <person name="Shi X."/>
            <person name="Liu H."/>
            <person name="Dong L."/>
            <person name="Sun H."/>
            <person name="Cao Y."/>
            <person name="Gao Q."/>
            <person name="Zheng S."/>
            <person name="Li Y."/>
            <person name="Yu Y."/>
            <person name="Du H."/>
            <person name="Qi M."/>
            <person name="Li Y."/>
            <person name="Yu H."/>
            <person name="Cui Y."/>
            <person name="Wang N."/>
            <person name="Chen C."/>
            <person name="Wu H."/>
            <person name="Zhao Y."/>
            <person name="Zhang J."/>
            <person name="Li Y."/>
            <person name="Zhou W."/>
            <person name="Zhang B."/>
            <person name="Hu W."/>
            <person name="Eijk M."/>
            <person name="Tang J."/>
            <person name="Witsenboer H."/>
            <person name="Zhao S."/>
            <person name="Li Z."/>
            <person name="Zhang A."/>
            <person name="Wang D."/>
            <person name="Liang C."/>
        </authorList>
    </citation>
    <scope>NUCLEOTIDE SEQUENCE [LARGE SCALE GENOMIC DNA]</scope>
    <source>
        <strain evidence="2">cv. G1812</strain>
    </source>
</reference>